<dbReference type="Pfam" id="PF13186">
    <property type="entry name" value="SPASM"/>
    <property type="match status" value="1"/>
</dbReference>
<keyword evidence="8" id="KW-1185">Reference proteome</keyword>
<evidence type="ECO:0000313" key="7">
    <source>
        <dbReference type="EMBL" id="ABC30361.1"/>
    </source>
</evidence>
<organism evidence="7 8">
    <name type="scientific">Hahella chejuensis (strain KCTC 2396)</name>
    <dbReference type="NCBI Taxonomy" id="349521"/>
    <lineage>
        <taxon>Bacteria</taxon>
        <taxon>Pseudomonadati</taxon>
        <taxon>Pseudomonadota</taxon>
        <taxon>Gammaproteobacteria</taxon>
        <taxon>Oceanospirillales</taxon>
        <taxon>Hahellaceae</taxon>
        <taxon>Hahella</taxon>
    </lineage>
</organism>
<proteinExistence type="predicted"/>
<evidence type="ECO:0000256" key="4">
    <source>
        <dbReference type="ARBA" id="ARBA00023004"/>
    </source>
</evidence>
<dbReference type="GO" id="GO:0046872">
    <property type="term" value="F:metal ion binding"/>
    <property type="evidence" value="ECO:0007669"/>
    <property type="project" value="UniProtKB-KW"/>
</dbReference>
<dbReference type="CDD" id="cd01335">
    <property type="entry name" value="Radical_SAM"/>
    <property type="match status" value="1"/>
</dbReference>
<dbReference type="InterPro" id="IPR058240">
    <property type="entry name" value="rSAM_sf"/>
</dbReference>
<evidence type="ECO:0000259" key="6">
    <source>
        <dbReference type="PROSITE" id="PS51918"/>
    </source>
</evidence>
<dbReference type="EMBL" id="CP000155">
    <property type="protein sequence ID" value="ABC30361.1"/>
    <property type="molecule type" value="Genomic_DNA"/>
</dbReference>
<dbReference type="InterPro" id="IPR023885">
    <property type="entry name" value="4Fe4S-binding_SPASM_dom"/>
</dbReference>
<dbReference type="HOGENOM" id="CLU_694210_0_0_6"/>
<evidence type="ECO:0000313" key="8">
    <source>
        <dbReference type="Proteomes" id="UP000000238"/>
    </source>
</evidence>
<dbReference type="InterPro" id="IPR013785">
    <property type="entry name" value="Aldolase_TIM"/>
</dbReference>
<dbReference type="STRING" id="349521.HCH_03621"/>
<keyword evidence="3" id="KW-0479">Metal-binding</keyword>
<gene>
    <name evidence="7" type="ordered locus">HCH_03621</name>
</gene>
<dbReference type="Proteomes" id="UP000000238">
    <property type="component" value="Chromosome"/>
</dbReference>
<dbReference type="OrthoDB" id="9792276at2"/>
<sequence>MDNNHATLLNVHLIDAAEERTDNLPNLRLSPDVDRKSLPHIQAAQSRLENLWAVGTDYCEETIRRARAENRLLHLDIDMTGECKLKCFYCDRTPDRYSDVPDRTELSTQERKDIILQARRLGATTVEFPGAGEPMIDPGFWEIVEYIHSLGMTTVLFTSGYHLDAAAADRLYELGASVFLKYNNIDTAVQDRMVGVRGYGDKARSAMGLLLERGFNKSIPTRLAIDVVVTPKYHDLDDVADLFRWCRDNNVHSYIMTLIPEGMADHKSLLLEKERANDLIEMMRKIDEEEYGLVYSPSRPMGGGYRCRQVNCGLFVNLFGEVYDCNGLSRLVGHLRQDTLESVWNSAYAEKIRTPDQNGFCLVRERQWQGRDLSAMNRKVEEYERWRAKHGDDAVVERAKQAVGIDHVELTRKGAMVKTPTTQPV</sequence>
<dbReference type="PROSITE" id="PS51918">
    <property type="entry name" value="RADICAL_SAM"/>
    <property type="match status" value="1"/>
</dbReference>
<keyword evidence="5" id="KW-0411">Iron-sulfur</keyword>
<evidence type="ECO:0000256" key="2">
    <source>
        <dbReference type="ARBA" id="ARBA00022691"/>
    </source>
</evidence>
<dbReference type="GO" id="GO:0003824">
    <property type="term" value="F:catalytic activity"/>
    <property type="evidence" value="ECO:0007669"/>
    <property type="project" value="InterPro"/>
</dbReference>
<dbReference type="PANTHER" id="PTHR11228:SF34">
    <property type="entry name" value="TUNGSTEN-CONTAINING ALDEHYDE FERREDOXIN OXIDOREDUCTASE COFACTOR MODIFYING PROTEIN"/>
    <property type="match status" value="1"/>
</dbReference>
<dbReference type="InterPro" id="IPR007197">
    <property type="entry name" value="rSAM"/>
</dbReference>
<name>Q2SG63_HAHCH</name>
<evidence type="ECO:0000256" key="5">
    <source>
        <dbReference type="ARBA" id="ARBA00023014"/>
    </source>
</evidence>
<dbReference type="eggNOG" id="COG0535">
    <property type="taxonomic scope" value="Bacteria"/>
</dbReference>
<dbReference type="SFLD" id="SFLDS00029">
    <property type="entry name" value="Radical_SAM"/>
    <property type="match status" value="1"/>
</dbReference>
<dbReference type="GO" id="GO:0051536">
    <property type="term" value="F:iron-sulfur cluster binding"/>
    <property type="evidence" value="ECO:0007669"/>
    <property type="project" value="UniProtKB-KW"/>
</dbReference>
<keyword evidence="4" id="KW-0408">Iron</keyword>
<dbReference type="SFLD" id="SFLDG01067">
    <property type="entry name" value="SPASM/twitch_domain_containing"/>
    <property type="match status" value="1"/>
</dbReference>
<dbReference type="KEGG" id="hch:HCH_03621"/>
<accession>Q2SG63</accession>
<feature type="domain" description="Radical SAM core" evidence="6">
    <location>
        <begin position="68"/>
        <end position="289"/>
    </location>
</feature>
<dbReference type="CDD" id="cd21109">
    <property type="entry name" value="SPASM"/>
    <property type="match status" value="1"/>
</dbReference>
<protein>
    <submittedName>
        <fullName evidence="7">Predicted Fe-S oxidoreductase</fullName>
    </submittedName>
</protein>
<dbReference type="RefSeq" id="WP_011397429.1">
    <property type="nucleotide sequence ID" value="NC_007645.1"/>
</dbReference>
<dbReference type="AlphaFoldDB" id="Q2SG63"/>
<comment type="cofactor">
    <cofactor evidence="1">
        <name>[4Fe-4S] cluster</name>
        <dbReference type="ChEBI" id="CHEBI:49883"/>
    </cofactor>
</comment>
<evidence type="ECO:0000256" key="3">
    <source>
        <dbReference type="ARBA" id="ARBA00022723"/>
    </source>
</evidence>
<dbReference type="SUPFAM" id="SSF102114">
    <property type="entry name" value="Radical SAM enzymes"/>
    <property type="match status" value="1"/>
</dbReference>
<reference evidence="7 8" key="1">
    <citation type="journal article" date="2005" name="Nucleic Acids Res.">
        <title>Genomic blueprint of Hahella chejuensis, a marine microbe producing an algicidal agent.</title>
        <authorList>
            <person name="Jeong H."/>
            <person name="Yim J.H."/>
            <person name="Lee C."/>
            <person name="Choi S.-H."/>
            <person name="Park Y.K."/>
            <person name="Yoon S.H."/>
            <person name="Hur C.-G."/>
            <person name="Kang H.-Y."/>
            <person name="Kim D."/>
            <person name="Lee H.H."/>
            <person name="Park K.H."/>
            <person name="Park S.-H."/>
            <person name="Park H.-S."/>
            <person name="Lee H.K."/>
            <person name="Oh T.K."/>
            <person name="Kim J.F."/>
        </authorList>
    </citation>
    <scope>NUCLEOTIDE SEQUENCE [LARGE SCALE GENOMIC DNA]</scope>
    <source>
        <strain evidence="7 8">KCTC 2396</strain>
    </source>
</reference>
<dbReference type="InterPro" id="IPR050377">
    <property type="entry name" value="Radical_SAM_PqqE_MftC-like"/>
</dbReference>
<dbReference type="Pfam" id="PF04055">
    <property type="entry name" value="Radical_SAM"/>
    <property type="match status" value="1"/>
</dbReference>
<dbReference type="PANTHER" id="PTHR11228">
    <property type="entry name" value="RADICAL SAM DOMAIN PROTEIN"/>
    <property type="match status" value="1"/>
</dbReference>
<evidence type="ECO:0000256" key="1">
    <source>
        <dbReference type="ARBA" id="ARBA00001966"/>
    </source>
</evidence>
<dbReference type="Gene3D" id="3.20.20.70">
    <property type="entry name" value="Aldolase class I"/>
    <property type="match status" value="1"/>
</dbReference>
<keyword evidence="2" id="KW-0949">S-adenosyl-L-methionine</keyword>